<comment type="similarity">
    <text evidence="2">Belongs to the splicing factor SR family.</text>
</comment>
<dbReference type="GO" id="GO:0008380">
    <property type="term" value="P:RNA splicing"/>
    <property type="evidence" value="ECO:0007669"/>
    <property type="project" value="UniProtKB-KW"/>
</dbReference>
<evidence type="ECO:0000256" key="2">
    <source>
        <dbReference type="ARBA" id="ARBA00010269"/>
    </source>
</evidence>
<keyword evidence="5" id="KW-0507">mRNA processing</keyword>
<accession>A0A5A9N6D3</accession>
<dbReference type="Pfam" id="PF00076">
    <property type="entry name" value="RRM_1"/>
    <property type="match status" value="1"/>
</dbReference>
<feature type="region of interest" description="Disordered" evidence="13">
    <location>
        <begin position="94"/>
        <end position="120"/>
    </location>
</feature>
<dbReference type="FunFam" id="3.30.70.330:FF:000504">
    <property type="entry name" value="Serine/arginine-rich splicing factor 2"/>
    <property type="match status" value="1"/>
</dbReference>
<gene>
    <name evidence="15" type="ORF">E1301_Tti009855</name>
</gene>
<evidence type="ECO:0000256" key="13">
    <source>
        <dbReference type="SAM" id="MobiDB-lite"/>
    </source>
</evidence>
<dbReference type="InterPro" id="IPR003954">
    <property type="entry name" value="RRM_euk-type"/>
</dbReference>
<dbReference type="GO" id="GO:0006397">
    <property type="term" value="P:mRNA processing"/>
    <property type="evidence" value="ECO:0007669"/>
    <property type="project" value="UniProtKB-KW"/>
</dbReference>
<evidence type="ECO:0000256" key="6">
    <source>
        <dbReference type="ARBA" id="ARBA00022884"/>
    </source>
</evidence>
<evidence type="ECO:0000313" key="16">
    <source>
        <dbReference type="Proteomes" id="UP000324632"/>
    </source>
</evidence>
<evidence type="ECO:0000313" key="15">
    <source>
        <dbReference type="EMBL" id="KAA0705280.1"/>
    </source>
</evidence>
<dbReference type="InterPro" id="IPR012677">
    <property type="entry name" value="Nucleotide-bd_a/b_plait_sf"/>
</dbReference>
<dbReference type="SMART" id="SM00361">
    <property type="entry name" value="RRM_1"/>
    <property type="match status" value="1"/>
</dbReference>
<dbReference type="GO" id="GO:0003723">
    <property type="term" value="F:RNA binding"/>
    <property type="evidence" value="ECO:0007669"/>
    <property type="project" value="UniProtKB-UniRule"/>
</dbReference>
<organism evidence="15 16">
    <name type="scientific">Triplophysa tibetana</name>
    <dbReference type="NCBI Taxonomy" id="1572043"/>
    <lineage>
        <taxon>Eukaryota</taxon>
        <taxon>Metazoa</taxon>
        <taxon>Chordata</taxon>
        <taxon>Craniata</taxon>
        <taxon>Vertebrata</taxon>
        <taxon>Euteleostomi</taxon>
        <taxon>Actinopterygii</taxon>
        <taxon>Neopterygii</taxon>
        <taxon>Teleostei</taxon>
        <taxon>Ostariophysi</taxon>
        <taxon>Cypriniformes</taxon>
        <taxon>Nemacheilidae</taxon>
        <taxon>Triplophysa</taxon>
    </lineage>
</organism>
<dbReference type="InterPro" id="IPR050441">
    <property type="entry name" value="RBM"/>
</dbReference>
<keyword evidence="16" id="KW-1185">Reference proteome</keyword>
<evidence type="ECO:0000256" key="1">
    <source>
        <dbReference type="ARBA" id="ARBA00004123"/>
    </source>
</evidence>
<evidence type="ECO:0000256" key="5">
    <source>
        <dbReference type="ARBA" id="ARBA00022664"/>
    </source>
</evidence>
<protein>
    <recommendedName>
        <fullName evidence="3">Serine/arginine-rich splicing factor 2</fullName>
    </recommendedName>
    <alternativeName>
        <fullName evidence="11">Splicing component, 35 kDa</fullName>
    </alternativeName>
    <alternativeName>
        <fullName evidence="10">Splicing factor SC35</fullName>
    </alternativeName>
    <alternativeName>
        <fullName evidence="9">Splicing factor, arginine/serine-rich 2</fullName>
    </alternativeName>
</protein>
<feature type="domain" description="RRM" evidence="14">
    <location>
        <begin position="14"/>
        <end position="92"/>
    </location>
</feature>
<sequence>MSYGRPPPDVEGMTSLKVDNLTYRTSPETLRRVFEKYGRVGDVYIPRDRYTKESRGFAFVRFHDKRDAEDAMDAMDGAILDGRELRVQMARYGRPPDSYYGGRRGGGPARRHSGHGRRSRRVHVIQLAEIIFSFAAQNGADAAVPEAGAALVPAAAPVTADRGHALIPAPDLAPSRTPPVRGSPSHHPGLGPVRGPNPGLVPEAEHLHQTESPSPGPDLRANQSLLARKDPRLPKSLQWQGCEVKVWLLEVCVIQPPAPVGVALEQMGVLVVLRFVSSWVNSKYVTLVGA</sequence>
<evidence type="ECO:0000256" key="7">
    <source>
        <dbReference type="ARBA" id="ARBA00023187"/>
    </source>
</evidence>
<comment type="caution">
    <text evidence="15">The sequence shown here is derived from an EMBL/GenBank/DDBJ whole genome shotgun (WGS) entry which is preliminary data.</text>
</comment>
<evidence type="ECO:0000256" key="8">
    <source>
        <dbReference type="ARBA" id="ARBA00023242"/>
    </source>
</evidence>
<name>A0A5A9N6D3_9TELE</name>
<dbReference type="InterPro" id="IPR000504">
    <property type="entry name" value="RRM_dom"/>
</dbReference>
<feature type="compositionally biased region" description="Basic residues" evidence="13">
    <location>
        <begin position="109"/>
        <end position="120"/>
    </location>
</feature>
<dbReference type="PANTHER" id="PTHR48034">
    <property type="entry name" value="TRANSFORMER-2 SEX-DETERMINING PROTEIN-RELATED"/>
    <property type="match status" value="1"/>
</dbReference>
<dbReference type="SMART" id="SM00360">
    <property type="entry name" value="RRM"/>
    <property type="match status" value="1"/>
</dbReference>
<evidence type="ECO:0000256" key="9">
    <source>
        <dbReference type="ARBA" id="ARBA00029589"/>
    </source>
</evidence>
<keyword evidence="7" id="KW-0508">mRNA splicing</keyword>
<dbReference type="SUPFAM" id="SSF54928">
    <property type="entry name" value="RNA-binding domain, RBD"/>
    <property type="match status" value="1"/>
</dbReference>
<dbReference type="PROSITE" id="PS50102">
    <property type="entry name" value="RRM"/>
    <property type="match status" value="1"/>
</dbReference>
<evidence type="ECO:0000259" key="14">
    <source>
        <dbReference type="PROSITE" id="PS50102"/>
    </source>
</evidence>
<keyword evidence="8" id="KW-0539">Nucleus</keyword>
<feature type="region of interest" description="Disordered" evidence="13">
    <location>
        <begin position="167"/>
        <end position="221"/>
    </location>
</feature>
<evidence type="ECO:0000256" key="12">
    <source>
        <dbReference type="PROSITE-ProRule" id="PRU00176"/>
    </source>
</evidence>
<dbReference type="EMBL" id="SOYY01000021">
    <property type="protein sequence ID" value="KAA0705280.1"/>
    <property type="molecule type" value="Genomic_DNA"/>
</dbReference>
<comment type="subcellular location">
    <subcellularLocation>
        <location evidence="1">Nucleus</location>
    </subcellularLocation>
</comment>
<reference evidence="15 16" key="1">
    <citation type="journal article" date="2019" name="Mol. Ecol. Resour.">
        <title>Chromosome-level genome assembly of Triplophysa tibetana, a fish adapted to the harsh high-altitude environment of the Tibetan Plateau.</title>
        <authorList>
            <person name="Yang X."/>
            <person name="Liu H."/>
            <person name="Ma Z."/>
            <person name="Zou Y."/>
            <person name="Zou M."/>
            <person name="Mao Y."/>
            <person name="Li X."/>
            <person name="Wang H."/>
            <person name="Chen T."/>
            <person name="Wang W."/>
            <person name="Yang R."/>
        </authorList>
    </citation>
    <scope>NUCLEOTIDE SEQUENCE [LARGE SCALE GENOMIC DNA]</scope>
    <source>
        <strain evidence="15">TTIB1903HZAU</strain>
        <tissue evidence="15">Muscle</tissue>
    </source>
</reference>
<proteinExistence type="inferred from homology"/>
<dbReference type="Gene3D" id="3.30.70.330">
    <property type="match status" value="1"/>
</dbReference>
<evidence type="ECO:0000256" key="3">
    <source>
        <dbReference type="ARBA" id="ARBA00015058"/>
    </source>
</evidence>
<dbReference type="InterPro" id="IPR035979">
    <property type="entry name" value="RBD_domain_sf"/>
</dbReference>
<dbReference type="GO" id="GO:0005634">
    <property type="term" value="C:nucleus"/>
    <property type="evidence" value="ECO:0007669"/>
    <property type="project" value="UniProtKB-SubCell"/>
</dbReference>
<dbReference type="CDD" id="cd12311">
    <property type="entry name" value="RRM_SRSF2_SRSF8"/>
    <property type="match status" value="1"/>
</dbReference>
<evidence type="ECO:0000256" key="11">
    <source>
        <dbReference type="ARBA" id="ARBA00032663"/>
    </source>
</evidence>
<keyword evidence="6 12" id="KW-0694">RNA-binding</keyword>
<dbReference type="Proteomes" id="UP000324632">
    <property type="component" value="Chromosome 21"/>
</dbReference>
<keyword evidence="4" id="KW-0597">Phosphoprotein</keyword>
<dbReference type="AlphaFoldDB" id="A0A5A9N6D3"/>
<evidence type="ECO:0000256" key="10">
    <source>
        <dbReference type="ARBA" id="ARBA00029667"/>
    </source>
</evidence>
<evidence type="ECO:0000256" key="4">
    <source>
        <dbReference type="ARBA" id="ARBA00022553"/>
    </source>
</evidence>